<dbReference type="EMBL" id="BAABEP010000012">
    <property type="protein sequence ID" value="GAA3725263.1"/>
    <property type="molecule type" value="Genomic_DNA"/>
</dbReference>
<proteinExistence type="predicted"/>
<comment type="caution">
    <text evidence="4">The sequence shown here is derived from an EMBL/GenBank/DDBJ whole genome shotgun (WGS) entry which is preliminary data.</text>
</comment>
<dbReference type="SUPFAM" id="SSF46785">
    <property type="entry name" value="Winged helix' DNA-binding domain"/>
    <property type="match status" value="1"/>
</dbReference>
<evidence type="ECO:0000256" key="1">
    <source>
        <dbReference type="SAM" id="MobiDB-lite"/>
    </source>
</evidence>
<protein>
    <submittedName>
        <fullName evidence="4">GntR family transcriptional regulator YhfZ</fullName>
    </submittedName>
</protein>
<reference evidence="5" key="1">
    <citation type="journal article" date="2019" name="Int. J. Syst. Evol. Microbiol.">
        <title>The Global Catalogue of Microorganisms (GCM) 10K type strain sequencing project: providing services to taxonomists for standard genome sequencing and annotation.</title>
        <authorList>
            <consortium name="The Broad Institute Genomics Platform"/>
            <consortium name="The Broad Institute Genome Sequencing Center for Infectious Disease"/>
            <person name="Wu L."/>
            <person name="Ma J."/>
        </authorList>
    </citation>
    <scope>NUCLEOTIDE SEQUENCE [LARGE SCALE GENOMIC DNA]</scope>
    <source>
        <strain evidence="5">JCM 30846</strain>
    </source>
</reference>
<accession>A0ABP7EUM1</accession>
<dbReference type="InterPro" id="IPR036388">
    <property type="entry name" value="WH-like_DNA-bd_sf"/>
</dbReference>
<keyword evidence="5" id="KW-1185">Reference proteome</keyword>
<dbReference type="InterPro" id="IPR032791">
    <property type="entry name" value="YhfZ_C"/>
</dbReference>
<sequence>MAATTSTTDQAGTGDPVEAIARDALRLGVGGRLPTTTHYQAVLGVGSGTVQKALRRLRSEGALALTARGHQGTFVTAADTPLLWAAARMPPVHLLLPPSAPPEPLRVAVAVARSFARLGALTTVGTLRGAEPRLGALGEGRADITLMSAGAAADLLPTPGGGDQTAAWPGDGSPGHRALALGKGSYYAPGSLVVVSRGEGPGSGGGDGALRVGIDPRSDDHRRLTHAQFPPGTVRYVETDFTHVPRAVLLGEIDTGVWHTVDSLIPLDAAGLVVAPLSAPGALALADAVSPAVLVAAADNIPGVLLERAVAQGALDPLPDTATATELPPVEGPLRVRLDQPAD</sequence>
<feature type="domain" description="Uncharacterised protein YhfZ C-terminal" evidence="3">
    <location>
        <begin position="79"/>
        <end position="301"/>
    </location>
</feature>
<evidence type="ECO:0000313" key="5">
    <source>
        <dbReference type="Proteomes" id="UP001499884"/>
    </source>
</evidence>
<dbReference type="Gene3D" id="3.40.190.10">
    <property type="entry name" value="Periplasmic binding protein-like II"/>
    <property type="match status" value="1"/>
</dbReference>
<dbReference type="RefSeq" id="WP_345645133.1">
    <property type="nucleotide sequence ID" value="NZ_BAABEP010000012.1"/>
</dbReference>
<evidence type="ECO:0000259" key="2">
    <source>
        <dbReference type="Pfam" id="PF14502"/>
    </source>
</evidence>
<dbReference type="Pfam" id="PF14503">
    <property type="entry name" value="YhfZ_C"/>
    <property type="match status" value="1"/>
</dbReference>
<feature type="region of interest" description="Disordered" evidence="1">
    <location>
        <begin position="320"/>
        <end position="343"/>
    </location>
</feature>
<gene>
    <name evidence="4" type="primary">yhfZ_1</name>
    <name evidence="4" type="ORF">GCM10023082_24090</name>
</gene>
<dbReference type="Pfam" id="PF14502">
    <property type="entry name" value="HTH_41"/>
    <property type="match status" value="1"/>
</dbReference>
<dbReference type="Proteomes" id="UP001499884">
    <property type="component" value="Unassembled WGS sequence"/>
</dbReference>
<dbReference type="InterPro" id="IPR036390">
    <property type="entry name" value="WH_DNA-bd_sf"/>
</dbReference>
<evidence type="ECO:0000259" key="3">
    <source>
        <dbReference type="Pfam" id="PF14503"/>
    </source>
</evidence>
<dbReference type="Gene3D" id="1.10.10.10">
    <property type="entry name" value="Winged helix-like DNA-binding domain superfamily/Winged helix DNA-binding domain"/>
    <property type="match status" value="1"/>
</dbReference>
<feature type="domain" description="YhfZ helix-turn-helix" evidence="2">
    <location>
        <begin position="29"/>
        <end position="75"/>
    </location>
</feature>
<dbReference type="InterPro" id="IPR041444">
    <property type="entry name" value="HTH_41"/>
</dbReference>
<dbReference type="SUPFAM" id="SSF53850">
    <property type="entry name" value="Periplasmic binding protein-like II"/>
    <property type="match status" value="1"/>
</dbReference>
<name>A0ABP7EUM1_9ACTN</name>
<feature type="compositionally biased region" description="Basic and acidic residues" evidence="1">
    <location>
        <begin position="334"/>
        <end position="343"/>
    </location>
</feature>
<evidence type="ECO:0000313" key="4">
    <source>
        <dbReference type="EMBL" id="GAA3725263.1"/>
    </source>
</evidence>
<organism evidence="4 5">
    <name type="scientific">Streptomyces tremellae</name>
    <dbReference type="NCBI Taxonomy" id="1124239"/>
    <lineage>
        <taxon>Bacteria</taxon>
        <taxon>Bacillati</taxon>
        <taxon>Actinomycetota</taxon>
        <taxon>Actinomycetes</taxon>
        <taxon>Kitasatosporales</taxon>
        <taxon>Streptomycetaceae</taxon>
        <taxon>Streptomyces</taxon>
    </lineage>
</organism>